<protein>
    <recommendedName>
        <fullName evidence="3">Golgi phosphoprotein 3 GPP34</fullName>
    </recommendedName>
</protein>
<gene>
    <name evidence="1" type="ORF">OIE64_21855</name>
</gene>
<keyword evidence="2" id="KW-1185">Reference proteome</keyword>
<evidence type="ECO:0008006" key="3">
    <source>
        <dbReference type="Google" id="ProtNLM"/>
    </source>
</evidence>
<sequence>MSKDAIRLAEVDKDWDVPYQPADFLDLDRASIPLTGRTPAPSLVEFVHQLIAAEGPIHEEVLLLHAREVRHLKSFTASKKKLILAAVEQLVEGGRVAVDGEFFDLPGRPCRYARRPFPGLTKRTVERVAPAERQTALAGLIHDEPGRPYGEVVADAVRFFGWTAGTPGAKSALAGDLYRLRDQGRITGWPDSLVGQAPS</sequence>
<evidence type="ECO:0000313" key="1">
    <source>
        <dbReference type="EMBL" id="WSC15213.1"/>
    </source>
</evidence>
<dbReference type="EMBL" id="CP109114">
    <property type="protein sequence ID" value="WSC15213.1"/>
    <property type="molecule type" value="Genomic_DNA"/>
</dbReference>
<reference evidence="1 2" key="1">
    <citation type="submission" date="2022-10" db="EMBL/GenBank/DDBJ databases">
        <title>The complete genomes of actinobacterial strains from the NBC collection.</title>
        <authorList>
            <person name="Joergensen T.S."/>
            <person name="Alvarez Arevalo M."/>
            <person name="Sterndorff E.B."/>
            <person name="Faurdal D."/>
            <person name="Vuksanovic O."/>
            <person name="Mourched A.-S."/>
            <person name="Charusanti P."/>
            <person name="Shaw S."/>
            <person name="Blin K."/>
            <person name="Weber T."/>
        </authorList>
    </citation>
    <scope>NUCLEOTIDE SEQUENCE [LARGE SCALE GENOMIC DNA]</scope>
    <source>
        <strain evidence="1 2">NBC 01769</strain>
    </source>
</reference>
<proteinExistence type="predicted"/>
<dbReference type="Proteomes" id="UP001330827">
    <property type="component" value="Chromosome"/>
</dbReference>
<dbReference type="RefSeq" id="WP_326594231.1">
    <property type="nucleotide sequence ID" value="NZ_CP109114.1"/>
</dbReference>
<accession>A0ABZ1G960</accession>
<name>A0ABZ1G960_9ACTN</name>
<evidence type="ECO:0000313" key="2">
    <source>
        <dbReference type="Proteomes" id="UP001330827"/>
    </source>
</evidence>
<organism evidence="1 2">
    <name type="scientific">Streptomyces brevispora</name>
    <dbReference type="NCBI Taxonomy" id="887462"/>
    <lineage>
        <taxon>Bacteria</taxon>
        <taxon>Bacillati</taxon>
        <taxon>Actinomycetota</taxon>
        <taxon>Actinomycetes</taxon>
        <taxon>Kitasatosporales</taxon>
        <taxon>Streptomycetaceae</taxon>
        <taxon>Streptomyces</taxon>
    </lineage>
</organism>